<dbReference type="NCBIfam" id="NF001220">
    <property type="entry name" value="PRK00194.1"/>
    <property type="match status" value="1"/>
</dbReference>
<dbReference type="InterPro" id="IPR050990">
    <property type="entry name" value="UPF0237/GcvR_regulator"/>
</dbReference>
<evidence type="ECO:0000259" key="2">
    <source>
        <dbReference type="PROSITE" id="PS51671"/>
    </source>
</evidence>
<dbReference type="SUPFAM" id="SSF55021">
    <property type="entry name" value="ACT-like"/>
    <property type="match status" value="1"/>
</dbReference>
<dbReference type="InterPro" id="IPR002912">
    <property type="entry name" value="ACT_dom"/>
</dbReference>
<dbReference type="AlphaFoldDB" id="C2BHC0"/>
<dbReference type="EMBL" id="ABYO01000247">
    <property type="protein sequence ID" value="EEI85763.1"/>
    <property type="molecule type" value="Genomic_DNA"/>
</dbReference>
<dbReference type="Pfam" id="PF13740">
    <property type="entry name" value="ACT_6"/>
    <property type="match status" value="1"/>
</dbReference>
<sequence length="95" mass="11051">MNMEDFMKAILTIIGKDRPGIIYQVTEILYNYNINILDMSQTIMEDKFVAMINIDLTKANADFGKITASFDDLSKQTKLEIRIQNEEVFDVMHRI</sequence>
<keyword evidence="4" id="KW-1185">Reference proteome</keyword>
<comment type="similarity">
    <text evidence="1">Belongs to the UPF0237 family.</text>
</comment>
<evidence type="ECO:0000313" key="4">
    <source>
        <dbReference type="Proteomes" id="UP000005984"/>
    </source>
</evidence>
<dbReference type="Proteomes" id="UP000005984">
    <property type="component" value="Unassembled WGS sequence"/>
</dbReference>
<proteinExistence type="inferred from homology"/>
<dbReference type="CDD" id="cd04872">
    <property type="entry name" value="ACT_1ZPV"/>
    <property type="match status" value="1"/>
</dbReference>
<dbReference type="PANTHER" id="PTHR34875:SF6">
    <property type="entry name" value="UPF0237 PROTEIN MJ1558"/>
    <property type="match status" value="1"/>
</dbReference>
<protein>
    <recommendedName>
        <fullName evidence="1">UPF0237 protein HMPREF0072_1740</fullName>
    </recommendedName>
</protein>
<evidence type="ECO:0000256" key="1">
    <source>
        <dbReference type="HAMAP-Rule" id="MF_01054"/>
    </source>
</evidence>
<feature type="domain" description="ACT" evidence="2">
    <location>
        <begin position="10"/>
        <end position="84"/>
    </location>
</feature>
<dbReference type="PANTHER" id="PTHR34875">
    <property type="entry name" value="UPF0237 PROTEIN MJ1558"/>
    <property type="match status" value="1"/>
</dbReference>
<dbReference type="InterPro" id="IPR045865">
    <property type="entry name" value="ACT-like_dom_sf"/>
</dbReference>
<dbReference type="HAMAP" id="MF_01054">
    <property type="entry name" value="UPF0237"/>
    <property type="match status" value="1"/>
</dbReference>
<name>C2BHC0_9FIRM</name>
<comment type="caution">
    <text evidence="3">The sequence shown here is derived from an EMBL/GenBank/DDBJ whole genome shotgun (WGS) entry which is preliminary data.</text>
</comment>
<accession>C2BHC0</accession>
<dbReference type="HOGENOM" id="CLU_155669_0_1_9"/>
<dbReference type="eggNOG" id="COG3830">
    <property type="taxonomic scope" value="Bacteria"/>
</dbReference>
<organism evidence="3 4">
    <name type="scientific">Anaerococcus lactolyticus ATCC 51172</name>
    <dbReference type="NCBI Taxonomy" id="525254"/>
    <lineage>
        <taxon>Bacteria</taxon>
        <taxon>Bacillati</taxon>
        <taxon>Bacillota</taxon>
        <taxon>Tissierellia</taxon>
        <taxon>Tissierellales</taxon>
        <taxon>Peptoniphilaceae</taxon>
        <taxon>Anaerococcus</taxon>
    </lineage>
</organism>
<dbReference type="PROSITE" id="PS51671">
    <property type="entry name" value="ACT"/>
    <property type="match status" value="1"/>
</dbReference>
<dbReference type="InterPro" id="IPR022986">
    <property type="entry name" value="UPF0237_ACT"/>
</dbReference>
<dbReference type="STRING" id="525254.HMPREF0072_1740"/>
<reference evidence="3 4" key="1">
    <citation type="submission" date="2008-10" db="EMBL/GenBank/DDBJ databases">
        <authorList>
            <person name="Qin X."/>
            <person name="Bachman B."/>
            <person name="Battles P."/>
            <person name="Bell A."/>
            <person name="Bess C."/>
            <person name="Bickham C."/>
            <person name="Chaboub L."/>
            <person name="Chen D."/>
            <person name="Coyle M."/>
            <person name="Deiros D.R."/>
            <person name="Dinh H."/>
            <person name="Forbes L."/>
            <person name="Fowler G."/>
            <person name="Francisco L."/>
            <person name="Fu Q."/>
            <person name="Gubbala S."/>
            <person name="Hale W."/>
            <person name="Han Y."/>
            <person name="Hemphill L."/>
            <person name="Highlander S.K."/>
            <person name="Hirani K."/>
            <person name="Hogues M."/>
            <person name="Jackson L."/>
            <person name="Jakkamsetti A."/>
            <person name="Javaid M."/>
            <person name="Jiang H."/>
            <person name="Korchina V."/>
            <person name="Kovar C."/>
            <person name="Lara F."/>
            <person name="Lee S."/>
            <person name="Mata R."/>
            <person name="Mathew T."/>
            <person name="Moen C."/>
            <person name="Morales K."/>
            <person name="Munidasa M."/>
            <person name="Nazareth L."/>
            <person name="Ngo R."/>
            <person name="Nguyen L."/>
            <person name="Okwuonu G."/>
            <person name="Ongeri F."/>
            <person name="Patil S."/>
            <person name="Petrosino J."/>
            <person name="Pham C."/>
            <person name="Pham P."/>
            <person name="Pu L.-L."/>
            <person name="Puazo M."/>
            <person name="Raj R."/>
            <person name="Reid J."/>
            <person name="Rouhana J."/>
            <person name="Saada N."/>
            <person name="Shang Y."/>
            <person name="Simmons D."/>
            <person name="Thornton R."/>
            <person name="Warren J."/>
            <person name="Weissenberger G."/>
            <person name="Zhang J."/>
            <person name="Zhang L."/>
            <person name="Zhou C."/>
            <person name="Zhu D."/>
            <person name="Muzny D."/>
            <person name="Worley K."/>
            <person name="Gibbs R."/>
        </authorList>
    </citation>
    <scope>NUCLEOTIDE SEQUENCE [LARGE SCALE GENOMIC DNA]</scope>
    <source>
        <strain evidence="3 4">ATCC 51172</strain>
    </source>
</reference>
<dbReference type="Gene3D" id="3.30.70.260">
    <property type="match status" value="1"/>
</dbReference>
<evidence type="ECO:0000313" key="3">
    <source>
        <dbReference type="EMBL" id="EEI85763.1"/>
    </source>
</evidence>
<gene>
    <name evidence="3" type="ORF">HMPREF0072_1740</name>
</gene>